<comment type="caution">
    <text evidence="1">The sequence shown here is derived from an EMBL/GenBank/DDBJ whole genome shotgun (WGS) entry which is preliminary data.</text>
</comment>
<reference evidence="1 2" key="1">
    <citation type="submission" date="2015-07" db="EMBL/GenBank/DDBJ databases">
        <title>Emmonsia species relationships and genome sequence.</title>
        <authorList>
            <consortium name="The Broad Institute Genomics Platform"/>
            <person name="Cuomo C.A."/>
            <person name="Munoz J.F."/>
            <person name="Imamovic A."/>
            <person name="Priest M.E."/>
            <person name="Young S."/>
            <person name="Clay O.K."/>
            <person name="McEwen J.G."/>
        </authorList>
    </citation>
    <scope>NUCLEOTIDE SEQUENCE [LARGE SCALE GENOMIC DNA]</scope>
    <source>
        <strain evidence="1 2">UAMH 9510</strain>
    </source>
</reference>
<keyword evidence="2" id="KW-1185">Reference proteome</keyword>
<protein>
    <submittedName>
        <fullName evidence="1">Uncharacterized protein</fullName>
    </submittedName>
</protein>
<dbReference type="EMBL" id="LGRN01000080">
    <property type="protein sequence ID" value="OJD17083.1"/>
    <property type="molecule type" value="Genomic_DNA"/>
</dbReference>
<evidence type="ECO:0000313" key="1">
    <source>
        <dbReference type="EMBL" id="OJD17083.1"/>
    </source>
</evidence>
<sequence length="84" mass="9173">MSADTGSMLNIDFTFSVEDRLEDIMGGCCALWTFGRNASEESVCLMADFGFWHGLIQVSSLTLTAKSLKDQTARGCDSLGVERK</sequence>
<evidence type="ECO:0000313" key="2">
    <source>
        <dbReference type="Proteomes" id="UP000182235"/>
    </source>
</evidence>
<proteinExistence type="predicted"/>
<organism evidence="1 2">
    <name type="scientific">Emergomyces pasteurianus Ep9510</name>
    <dbReference type="NCBI Taxonomy" id="1447872"/>
    <lineage>
        <taxon>Eukaryota</taxon>
        <taxon>Fungi</taxon>
        <taxon>Dikarya</taxon>
        <taxon>Ascomycota</taxon>
        <taxon>Pezizomycotina</taxon>
        <taxon>Eurotiomycetes</taxon>
        <taxon>Eurotiomycetidae</taxon>
        <taxon>Onygenales</taxon>
        <taxon>Ajellomycetaceae</taxon>
        <taxon>Emergomyces</taxon>
    </lineage>
</organism>
<gene>
    <name evidence="1" type="ORF">AJ78_02783</name>
</gene>
<accession>A0A1J9QA14</accession>
<dbReference type="VEuPathDB" id="FungiDB:AJ78_02783"/>
<dbReference type="OrthoDB" id="202415at2759"/>
<dbReference type="AlphaFoldDB" id="A0A1J9QA14"/>
<name>A0A1J9QA14_9EURO</name>
<dbReference type="Proteomes" id="UP000182235">
    <property type="component" value="Unassembled WGS sequence"/>
</dbReference>